<reference evidence="9" key="1">
    <citation type="submission" date="2021-06" db="EMBL/GenBank/DDBJ databases">
        <authorList>
            <person name="Hodson N. C."/>
            <person name="Mongue J. A."/>
            <person name="Jaron S. K."/>
        </authorList>
    </citation>
    <scope>NUCLEOTIDE SEQUENCE</scope>
</reference>
<dbReference type="GO" id="GO:0008270">
    <property type="term" value="F:zinc ion binding"/>
    <property type="evidence" value="ECO:0007669"/>
    <property type="project" value="UniProtKB-UniRule"/>
</dbReference>
<dbReference type="GO" id="GO:0006508">
    <property type="term" value="P:proteolysis"/>
    <property type="evidence" value="ECO:0007669"/>
    <property type="project" value="UniProtKB-KW"/>
</dbReference>
<evidence type="ECO:0000256" key="4">
    <source>
        <dbReference type="ARBA" id="ARBA00022833"/>
    </source>
</evidence>
<dbReference type="PANTHER" id="PTHR10127">
    <property type="entry name" value="DISCOIDIN, CUB, EGF, LAMININ , AND ZINC METALLOPROTEASE DOMAIN CONTAINING"/>
    <property type="match status" value="1"/>
</dbReference>
<comment type="caution">
    <text evidence="6">Lacks conserved residue(s) required for the propagation of feature annotation.</text>
</comment>
<keyword evidence="1 6" id="KW-0645">Protease</keyword>
<dbReference type="InterPro" id="IPR034035">
    <property type="entry name" value="Astacin-like_dom"/>
</dbReference>
<dbReference type="PANTHER" id="PTHR10127:SF780">
    <property type="entry name" value="METALLOENDOPEPTIDASE"/>
    <property type="match status" value="1"/>
</dbReference>
<keyword evidence="2 6" id="KW-0479">Metal-binding</keyword>
<keyword evidence="4 6" id="KW-0862">Zinc</keyword>
<gene>
    <name evidence="9" type="ORF">AFUS01_LOCUS13854</name>
</gene>
<dbReference type="OrthoDB" id="6665824at2759"/>
<dbReference type="PROSITE" id="PS51864">
    <property type="entry name" value="ASTACIN"/>
    <property type="match status" value="1"/>
</dbReference>
<dbReference type="SMART" id="SM00235">
    <property type="entry name" value="ZnMc"/>
    <property type="match status" value="1"/>
</dbReference>
<sequence length="240" mass="26730">MLTKINLILIPFLYAHLVISSPVPEGQENPELGPYFEGDIILTPNQLGGKPNVNSRWPSRTLVYSIGPGFNEKEKKFIQDAIKEIQSKTCIRFRQGSTGDHVVYTKSFSGCSSSIGRVGGRQVINLASGCFNVGPGTVVHETFHALGFYHEQTRNDRDNYVVIHADRIEPSRLGNFRKETSSLTFGVPYDYGSIMHYPKVAFPKQPGMVTVETKSKGANIGQRRAMSPLDIMKLNRMYGC</sequence>
<evidence type="ECO:0000256" key="7">
    <source>
        <dbReference type="SAM" id="SignalP"/>
    </source>
</evidence>
<evidence type="ECO:0000256" key="2">
    <source>
        <dbReference type="ARBA" id="ARBA00022723"/>
    </source>
</evidence>
<dbReference type="EMBL" id="CAJVCH010114614">
    <property type="protein sequence ID" value="CAG7724860.1"/>
    <property type="molecule type" value="Genomic_DNA"/>
</dbReference>
<feature type="active site" evidence="6">
    <location>
        <position position="141"/>
    </location>
</feature>
<dbReference type="GO" id="GO:0004222">
    <property type="term" value="F:metalloendopeptidase activity"/>
    <property type="evidence" value="ECO:0007669"/>
    <property type="project" value="UniProtKB-UniRule"/>
</dbReference>
<keyword evidence="3 6" id="KW-0378">Hydrolase</keyword>
<feature type="domain" description="Peptidase M12A" evidence="8">
    <location>
        <begin position="45"/>
        <end position="240"/>
    </location>
</feature>
<accession>A0A8J2JZG4</accession>
<dbReference type="InterPro" id="IPR001506">
    <property type="entry name" value="Peptidase_M12A"/>
</dbReference>
<keyword evidence="10" id="KW-1185">Reference proteome</keyword>
<feature type="signal peptide" evidence="7">
    <location>
        <begin position="1"/>
        <end position="20"/>
    </location>
</feature>
<name>A0A8J2JZG4_9HEXA</name>
<keyword evidence="5 6" id="KW-0482">Metalloprotease</keyword>
<dbReference type="CDD" id="cd04280">
    <property type="entry name" value="ZnMc_astacin_like"/>
    <property type="match status" value="1"/>
</dbReference>
<evidence type="ECO:0000256" key="6">
    <source>
        <dbReference type="PROSITE-ProRule" id="PRU01211"/>
    </source>
</evidence>
<dbReference type="Pfam" id="PF01400">
    <property type="entry name" value="Astacin"/>
    <property type="match status" value="1"/>
</dbReference>
<dbReference type="Proteomes" id="UP000708208">
    <property type="component" value="Unassembled WGS sequence"/>
</dbReference>
<evidence type="ECO:0000256" key="5">
    <source>
        <dbReference type="ARBA" id="ARBA00023049"/>
    </source>
</evidence>
<protein>
    <recommendedName>
        <fullName evidence="8">Peptidase M12A domain-containing protein</fullName>
    </recommendedName>
</protein>
<dbReference type="InterPro" id="IPR006026">
    <property type="entry name" value="Peptidase_Metallo"/>
</dbReference>
<keyword evidence="7" id="KW-0732">Signal</keyword>
<feature type="chain" id="PRO_5035305933" description="Peptidase M12A domain-containing protein" evidence="7">
    <location>
        <begin position="21"/>
        <end position="240"/>
    </location>
</feature>
<comment type="caution">
    <text evidence="9">The sequence shown here is derived from an EMBL/GenBank/DDBJ whole genome shotgun (WGS) entry which is preliminary data.</text>
</comment>
<feature type="binding site" evidence="6">
    <location>
        <position position="144"/>
    </location>
    <ligand>
        <name>Zn(2+)</name>
        <dbReference type="ChEBI" id="CHEBI:29105"/>
        <note>catalytic</note>
    </ligand>
</feature>
<dbReference type="AlphaFoldDB" id="A0A8J2JZG4"/>
<evidence type="ECO:0000313" key="10">
    <source>
        <dbReference type="Proteomes" id="UP000708208"/>
    </source>
</evidence>
<evidence type="ECO:0000256" key="3">
    <source>
        <dbReference type="ARBA" id="ARBA00022801"/>
    </source>
</evidence>
<feature type="binding site" evidence="6">
    <location>
        <position position="140"/>
    </location>
    <ligand>
        <name>Zn(2+)</name>
        <dbReference type="ChEBI" id="CHEBI:29105"/>
        <note>catalytic</note>
    </ligand>
</feature>
<organism evidence="9 10">
    <name type="scientific">Allacma fusca</name>
    <dbReference type="NCBI Taxonomy" id="39272"/>
    <lineage>
        <taxon>Eukaryota</taxon>
        <taxon>Metazoa</taxon>
        <taxon>Ecdysozoa</taxon>
        <taxon>Arthropoda</taxon>
        <taxon>Hexapoda</taxon>
        <taxon>Collembola</taxon>
        <taxon>Symphypleona</taxon>
        <taxon>Sminthuridae</taxon>
        <taxon>Allacma</taxon>
    </lineage>
</organism>
<evidence type="ECO:0000259" key="8">
    <source>
        <dbReference type="PROSITE" id="PS51864"/>
    </source>
</evidence>
<proteinExistence type="predicted"/>
<feature type="binding site" evidence="6">
    <location>
        <position position="150"/>
    </location>
    <ligand>
        <name>Zn(2+)</name>
        <dbReference type="ChEBI" id="CHEBI:29105"/>
        <note>catalytic</note>
    </ligand>
</feature>
<evidence type="ECO:0000313" key="9">
    <source>
        <dbReference type="EMBL" id="CAG7724860.1"/>
    </source>
</evidence>
<evidence type="ECO:0000256" key="1">
    <source>
        <dbReference type="ARBA" id="ARBA00022670"/>
    </source>
</evidence>
<comment type="cofactor">
    <cofactor evidence="6">
        <name>Zn(2+)</name>
        <dbReference type="ChEBI" id="CHEBI:29105"/>
    </cofactor>
    <text evidence="6">Binds 1 zinc ion per subunit.</text>
</comment>